<organism evidence="1 2">
    <name type="scientific">Colletotrichum navitas</name>
    <dbReference type="NCBI Taxonomy" id="681940"/>
    <lineage>
        <taxon>Eukaryota</taxon>
        <taxon>Fungi</taxon>
        <taxon>Dikarya</taxon>
        <taxon>Ascomycota</taxon>
        <taxon>Pezizomycotina</taxon>
        <taxon>Sordariomycetes</taxon>
        <taxon>Hypocreomycetidae</taxon>
        <taxon>Glomerellales</taxon>
        <taxon>Glomerellaceae</taxon>
        <taxon>Colletotrichum</taxon>
        <taxon>Colletotrichum graminicola species complex</taxon>
    </lineage>
</organism>
<dbReference type="Proteomes" id="UP001230504">
    <property type="component" value="Unassembled WGS sequence"/>
</dbReference>
<keyword evidence="2" id="KW-1185">Reference proteome</keyword>
<evidence type="ECO:0000313" key="2">
    <source>
        <dbReference type="Proteomes" id="UP001230504"/>
    </source>
</evidence>
<sequence length="170" mass="19549">MDAISNPFRPLVCPWRECVLRGRCRGGGGAEASVARSISCEWGSGEGGSRCQLRRAYVRKCMNCRTTHRWTRWLRSPLWPEGRFPVLTLVWRTMQSNGNERYCMRWLAWMMAPLYFFMSRAACHVLCTRAVCHDGLFPHTTPSRGGAMLLLCNAEDHIIKCVPYLVIFFL</sequence>
<accession>A0AAD8VAX3</accession>
<dbReference type="GeneID" id="85440921"/>
<proteinExistence type="predicted"/>
<dbReference type="RefSeq" id="XP_060419240.1">
    <property type="nucleotide sequence ID" value="XM_060556681.1"/>
</dbReference>
<comment type="caution">
    <text evidence="1">The sequence shown here is derived from an EMBL/GenBank/DDBJ whole genome shotgun (WGS) entry which is preliminary data.</text>
</comment>
<reference evidence="1" key="1">
    <citation type="submission" date="2021-06" db="EMBL/GenBank/DDBJ databases">
        <title>Comparative genomics, transcriptomics and evolutionary studies reveal genomic signatures of adaptation to plant cell wall in hemibiotrophic fungi.</title>
        <authorList>
            <consortium name="DOE Joint Genome Institute"/>
            <person name="Baroncelli R."/>
            <person name="Diaz J.F."/>
            <person name="Benocci T."/>
            <person name="Peng M."/>
            <person name="Battaglia E."/>
            <person name="Haridas S."/>
            <person name="Andreopoulos W."/>
            <person name="Labutti K."/>
            <person name="Pangilinan J."/>
            <person name="Floch G.L."/>
            <person name="Makela M.R."/>
            <person name="Henrissat B."/>
            <person name="Grigoriev I.V."/>
            <person name="Crouch J.A."/>
            <person name="De Vries R.P."/>
            <person name="Sukno S.A."/>
            <person name="Thon M.R."/>
        </authorList>
    </citation>
    <scope>NUCLEOTIDE SEQUENCE</scope>
    <source>
        <strain evidence="1">CBS 125086</strain>
    </source>
</reference>
<dbReference type="AlphaFoldDB" id="A0AAD8VAX3"/>
<dbReference type="EMBL" id="JAHLJV010000004">
    <property type="protein sequence ID" value="KAK1598563.1"/>
    <property type="molecule type" value="Genomic_DNA"/>
</dbReference>
<protein>
    <submittedName>
        <fullName evidence="1">Uncharacterized protein</fullName>
    </submittedName>
</protein>
<evidence type="ECO:0000313" key="1">
    <source>
        <dbReference type="EMBL" id="KAK1598563.1"/>
    </source>
</evidence>
<gene>
    <name evidence="1" type="ORF">LY79DRAFT_537495</name>
</gene>
<name>A0AAD8VAX3_9PEZI</name>